<sequence length="64" mass="7192">MDPQRYHLVLLLDGRPTMRGWWADEAVARGKFTAWVGAYGKDGARITLTDEETGTVLTEWPDIG</sequence>
<reference evidence="2" key="1">
    <citation type="submission" date="2018-08" db="EMBL/GenBank/DDBJ databases">
        <authorList>
            <person name="Mousa M."/>
            <person name="Kelsky B.L."/>
            <person name="Goh L.M."/>
            <person name="Shaffer C.D."/>
            <person name="Weston-Hafer K.A."/>
            <person name="Russell D.A."/>
            <person name="Pope W.H."/>
            <person name="Jacobs-Sera D."/>
            <person name="Hendrix R.W."/>
            <person name="Hatfull G.F."/>
        </authorList>
    </citation>
    <scope>NUCLEOTIDE SEQUENCE [LARGE SCALE GENOMIC DNA]</scope>
</reference>
<organism evidence="1 2">
    <name type="scientific">Streptomyces phage Kromp</name>
    <dbReference type="NCBI Taxonomy" id="2315619"/>
    <lineage>
        <taxon>Viruses</taxon>
        <taxon>Duplodnaviria</taxon>
        <taxon>Heunggongvirae</taxon>
        <taxon>Uroviricota</taxon>
        <taxon>Caudoviricetes</taxon>
        <taxon>Krompvirus</taxon>
        <taxon>Krompvirus kromp</taxon>
    </lineage>
</organism>
<gene>
    <name evidence="1" type="primary">71</name>
    <name evidence="1" type="ORF">SEA_KROMP_71</name>
</gene>
<evidence type="ECO:0000313" key="2">
    <source>
        <dbReference type="Proteomes" id="UP000274637"/>
    </source>
</evidence>
<keyword evidence="2" id="KW-1185">Reference proteome</keyword>
<accession>A0A386KA68</accession>
<protein>
    <submittedName>
        <fullName evidence="1">Uncharacterized protein</fullName>
    </submittedName>
</protein>
<dbReference type="EMBL" id="MH744420">
    <property type="protein sequence ID" value="AYD81672.1"/>
    <property type="molecule type" value="Genomic_DNA"/>
</dbReference>
<proteinExistence type="predicted"/>
<name>A0A386KA68_9CAUD</name>
<dbReference type="Proteomes" id="UP000274637">
    <property type="component" value="Segment"/>
</dbReference>
<evidence type="ECO:0000313" key="1">
    <source>
        <dbReference type="EMBL" id="AYD81672.1"/>
    </source>
</evidence>